<keyword evidence="6" id="KW-1185">Reference proteome</keyword>
<feature type="non-terminal residue" evidence="5">
    <location>
        <position position="668"/>
    </location>
</feature>
<organism evidence="5 6">
    <name type="scientific">Batillaria attramentaria</name>
    <dbReference type="NCBI Taxonomy" id="370345"/>
    <lineage>
        <taxon>Eukaryota</taxon>
        <taxon>Metazoa</taxon>
        <taxon>Spiralia</taxon>
        <taxon>Lophotrochozoa</taxon>
        <taxon>Mollusca</taxon>
        <taxon>Gastropoda</taxon>
        <taxon>Caenogastropoda</taxon>
        <taxon>Sorbeoconcha</taxon>
        <taxon>Cerithioidea</taxon>
        <taxon>Batillariidae</taxon>
        <taxon>Batillaria</taxon>
    </lineage>
</organism>
<feature type="compositionally biased region" description="Polar residues" evidence="2">
    <location>
        <begin position="41"/>
        <end position="53"/>
    </location>
</feature>
<evidence type="ECO:0000259" key="4">
    <source>
        <dbReference type="PROSITE" id="PS50041"/>
    </source>
</evidence>
<feature type="signal peptide" evidence="3">
    <location>
        <begin position="1"/>
        <end position="35"/>
    </location>
</feature>
<name>A0ABD0LRD3_9CAEN</name>
<keyword evidence="3" id="KW-0732">Signal</keyword>
<dbReference type="Proteomes" id="UP001519460">
    <property type="component" value="Unassembled WGS sequence"/>
</dbReference>
<feature type="chain" id="PRO_5044886902" description="C-type lectin domain-containing protein" evidence="3">
    <location>
        <begin position="36"/>
        <end position="668"/>
    </location>
</feature>
<dbReference type="InterPro" id="IPR016186">
    <property type="entry name" value="C-type_lectin-like/link_sf"/>
</dbReference>
<accession>A0ABD0LRD3</accession>
<dbReference type="AlphaFoldDB" id="A0ABD0LRD3"/>
<sequence>MHRGRDYRCEVALLRSKVCLFLACVFSLMEPSIENVTNVRSMDPTSGLPSTHVTLGDPTTDARRGQSAVDSTSAEHAQKSPHSVVVSASQHEDRATADSQHQGNIATHLQLVDLQRSELTHNSSSEETDITTTYAQKVILTSDNITQCLRDKARYSLKTHKTHFFLEKKGQFRKGWMCVVEVESPPDHVMHVHLNYSCIIGVEVYDSTEQLADMTCLYDTELVARTRKVIIMLTVTVDIDWEMYVRLYLVVTALHQTSIPQLEVQYISTARGYVQTPGWDKKTEYPVLMDSWVELSVPFGHTIMVSLAEVQVDLRQSLLYLDVLNCAESERDRIKVYSGGREDKDLLWISCYKYRPPPALLYTDAVHVHFFSDDVPSSGDLGFKLLFSFHNLSAVPEKNEGSNRWNCSVPYWSDFQQHFPCNLETDCIDGEDERDCLYTTDMCGEGRITMLGRCYLFLSGLTLTWREANGECYELSGHLVSLNTPDEWDLVMDVLQYRDWDDLHVFIGAHSANPSLPKSYKYLWQWTDGAIVYYDPIPFAIGGRYFEFPACISHHPETGKEFSAINCNKKIATVSILCEFGATSGDNTVGQPVVDISQLHPEAFALKPMMARCPEGHMIHTFLACDPRSACFWSIQPGTVLATCNAPLTPLPPSFACANGVGEVPYTV</sequence>
<dbReference type="SUPFAM" id="SSF49854">
    <property type="entry name" value="Spermadhesin, CUB domain"/>
    <property type="match status" value="1"/>
</dbReference>
<dbReference type="Gene3D" id="3.10.100.10">
    <property type="entry name" value="Mannose-Binding Protein A, subunit A"/>
    <property type="match status" value="1"/>
</dbReference>
<evidence type="ECO:0000256" key="2">
    <source>
        <dbReference type="SAM" id="MobiDB-lite"/>
    </source>
</evidence>
<evidence type="ECO:0000313" key="6">
    <source>
        <dbReference type="Proteomes" id="UP001519460"/>
    </source>
</evidence>
<dbReference type="CDD" id="cd00041">
    <property type="entry name" value="CUB"/>
    <property type="match status" value="1"/>
</dbReference>
<protein>
    <recommendedName>
        <fullName evidence="4">C-type lectin domain-containing protein</fullName>
    </recommendedName>
</protein>
<dbReference type="Gene3D" id="2.60.120.290">
    <property type="entry name" value="Spermadhesin, CUB domain"/>
    <property type="match status" value="1"/>
</dbReference>
<dbReference type="SMART" id="SM00034">
    <property type="entry name" value="CLECT"/>
    <property type="match status" value="1"/>
</dbReference>
<comment type="caution">
    <text evidence="5">The sequence shown here is derived from an EMBL/GenBank/DDBJ whole genome shotgun (WGS) entry which is preliminary data.</text>
</comment>
<reference evidence="5 6" key="1">
    <citation type="journal article" date="2023" name="Sci. Data">
        <title>Genome assembly of the Korean intertidal mud-creeper Batillaria attramentaria.</title>
        <authorList>
            <person name="Patra A.K."/>
            <person name="Ho P.T."/>
            <person name="Jun S."/>
            <person name="Lee S.J."/>
            <person name="Kim Y."/>
            <person name="Won Y.J."/>
        </authorList>
    </citation>
    <scope>NUCLEOTIDE SEQUENCE [LARGE SCALE GENOMIC DNA]</scope>
    <source>
        <strain evidence="5">Wonlab-2016</strain>
    </source>
</reference>
<dbReference type="InterPro" id="IPR001304">
    <property type="entry name" value="C-type_lectin-like"/>
</dbReference>
<dbReference type="CDD" id="cd00037">
    <property type="entry name" value="CLECT"/>
    <property type="match status" value="1"/>
</dbReference>
<evidence type="ECO:0000313" key="5">
    <source>
        <dbReference type="EMBL" id="KAK7502264.1"/>
    </source>
</evidence>
<keyword evidence="1" id="KW-1015">Disulfide bond</keyword>
<dbReference type="InterPro" id="IPR016187">
    <property type="entry name" value="CTDL_fold"/>
</dbReference>
<dbReference type="InterPro" id="IPR035914">
    <property type="entry name" value="Sperma_CUB_dom_sf"/>
</dbReference>
<dbReference type="InterPro" id="IPR000859">
    <property type="entry name" value="CUB_dom"/>
</dbReference>
<dbReference type="SUPFAM" id="SSF56436">
    <property type="entry name" value="C-type lectin-like"/>
    <property type="match status" value="1"/>
</dbReference>
<gene>
    <name evidence="5" type="ORF">BaRGS_00006628</name>
</gene>
<dbReference type="EMBL" id="JACVVK020000027">
    <property type="protein sequence ID" value="KAK7502264.1"/>
    <property type="molecule type" value="Genomic_DNA"/>
</dbReference>
<feature type="domain" description="C-type lectin" evidence="4">
    <location>
        <begin position="450"/>
        <end position="576"/>
    </location>
</feature>
<feature type="non-terminal residue" evidence="5">
    <location>
        <position position="1"/>
    </location>
</feature>
<feature type="region of interest" description="Disordered" evidence="2">
    <location>
        <begin position="41"/>
        <end position="102"/>
    </location>
</feature>
<evidence type="ECO:0000256" key="1">
    <source>
        <dbReference type="ARBA" id="ARBA00023157"/>
    </source>
</evidence>
<proteinExistence type="predicted"/>
<dbReference type="PROSITE" id="PS50041">
    <property type="entry name" value="C_TYPE_LECTIN_2"/>
    <property type="match status" value="1"/>
</dbReference>
<evidence type="ECO:0000256" key="3">
    <source>
        <dbReference type="SAM" id="SignalP"/>
    </source>
</evidence>